<accession>A0ABZ2LPJ7</accession>
<dbReference type="PANTHER" id="PTHR43409:SF7">
    <property type="entry name" value="BLL1977 PROTEIN"/>
    <property type="match status" value="1"/>
</dbReference>
<evidence type="ECO:0000256" key="7">
    <source>
        <dbReference type="ARBA" id="ARBA00023014"/>
    </source>
</evidence>
<keyword evidence="10" id="KW-1185">Reference proteome</keyword>
<dbReference type="InterPro" id="IPR007197">
    <property type="entry name" value="rSAM"/>
</dbReference>
<evidence type="ECO:0000256" key="1">
    <source>
        <dbReference type="ARBA" id="ARBA00001966"/>
    </source>
</evidence>
<proteinExistence type="predicted"/>
<dbReference type="SMART" id="SM00729">
    <property type="entry name" value="Elp3"/>
    <property type="match status" value="1"/>
</dbReference>
<dbReference type="SFLD" id="SFLDG01123">
    <property type="entry name" value="methyltransferase_(Class_B)"/>
    <property type="match status" value="1"/>
</dbReference>
<keyword evidence="5" id="KW-0479">Metal-binding</keyword>
<dbReference type="InterPro" id="IPR034466">
    <property type="entry name" value="Methyltransferase_Class_B"/>
</dbReference>
<dbReference type="EMBL" id="CP089984">
    <property type="protein sequence ID" value="WXB11534.1"/>
    <property type="molecule type" value="Genomic_DNA"/>
</dbReference>
<evidence type="ECO:0000256" key="6">
    <source>
        <dbReference type="ARBA" id="ARBA00023004"/>
    </source>
</evidence>
<gene>
    <name evidence="9" type="ORF">LZC94_27185</name>
</gene>
<organism evidence="9 10">
    <name type="scientific">Pendulispora albinea</name>
    <dbReference type="NCBI Taxonomy" id="2741071"/>
    <lineage>
        <taxon>Bacteria</taxon>
        <taxon>Pseudomonadati</taxon>
        <taxon>Myxococcota</taxon>
        <taxon>Myxococcia</taxon>
        <taxon>Myxococcales</taxon>
        <taxon>Sorangiineae</taxon>
        <taxon>Pendulisporaceae</taxon>
        <taxon>Pendulispora</taxon>
    </lineage>
</organism>
<evidence type="ECO:0000313" key="9">
    <source>
        <dbReference type="EMBL" id="WXB11534.1"/>
    </source>
</evidence>
<dbReference type="RefSeq" id="WP_394821154.1">
    <property type="nucleotide sequence ID" value="NZ_CP089984.1"/>
</dbReference>
<evidence type="ECO:0000256" key="2">
    <source>
        <dbReference type="ARBA" id="ARBA00022603"/>
    </source>
</evidence>
<dbReference type="PROSITE" id="PS51918">
    <property type="entry name" value="RADICAL_SAM"/>
    <property type="match status" value="1"/>
</dbReference>
<keyword evidence="6" id="KW-0408">Iron</keyword>
<dbReference type="InterPro" id="IPR058240">
    <property type="entry name" value="rSAM_sf"/>
</dbReference>
<comment type="cofactor">
    <cofactor evidence="1">
        <name>[4Fe-4S] cluster</name>
        <dbReference type="ChEBI" id="CHEBI:49883"/>
    </cofactor>
</comment>
<dbReference type="Proteomes" id="UP001370348">
    <property type="component" value="Chromosome"/>
</dbReference>
<dbReference type="InterPro" id="IPR051198">
    <property type="entry name" value="BchE-like"/>
</dbReference>
<evidence type="ECO:0000256" key="5">
    <source>
        <dbReference type="ARBA" id="ARBA00022723"/>
    </source>
</evidence>
<reference evidence="9 10" key="1">
    <citation type="submission" date="2021-12" db="EMBL/GenBank/DDBJ databases">
        <title>Discovery of the Pendulisporaceae a myxobacterial family with distinct sporulation behavior and unique specialized metabolism.</title>
        <authorList>
            <person name="Garcia R."/>
            <person name="Popoff A."/>
            <person name="Bader C.D."/>
            <person name="Loehr J."/>
            <person name="Walesch S."/>
            <person name="Walt C."/>
            <person name="Boldt J."/>
            <person name="Bunk B."/>
            <person name="Haeckl F.J.F.P.J."/>
            <person name="Gunesch A.P."/>
            <person name="Birkelbach J."/>
            <person name="Nuebel U."/>
            <person name="Pietschmann T."/>
            <person name="Bach T."/>
            <person name="Mueller R."/>
        </authorList>
    </citation>
    <scope>NUCLEOTIDE SEQUENCE [LARGE SCALE GENOMIC DNA]</scope>
    <source>
        <strain evidence="9 10">MSr11954</strain>
    </source>
</reference>
<keyword evidence="7" id="KW-0411">Iron-sulfur</keyword>
<dbReference type="InterPro" id="IPR006638">
    <property type="entry name" value="Elp3/MiaA/NifB-like_rSAM"/>
</dbReference>
<dbReference type="SFLD" id="SFLDG01082">
    <property type="entry name" value="B12-binding_domain_containing"/>
    <property type="match status" value="1"/>
</dbReference>
<dbReference type="CDD" id="cd01335">
    <property type="entry name" value="Radical_SAM"/>
    <property type="match status" value="1"/>
</dbReference>
<keyword evidence="4" id="KW-0949">S-adenosyl-L-methionine</keyword>
<keyword evidence="2" id="KW-0489">Methyltransferase</keyword>
<dbReference type="Gene3D" id="3.40.50.280">
    <property type="entry name" value="Cobalamin-binding domain"/>
    <property type="match status" value="1"/>
</dbReference>
<name>A0ABZ2LPJ7_9BACT</name>
<dbReference type="SFLD" id="SFLDS00029">
    <property type="entry name" value="Radical_SAM"/>
    <property type="match status" value="1"/>
</dbReference>
<keyword evidence="3" id="KW-0808">Transferase</keyword>
<feature type="domain" description="Radical SAM core" evidence="8">
    <location>
        <begin position="224"/>
        <end position="457"/>
    </location>
</feature>
<dbReference type="Gene3D" id="3.80.30.20">
    <property type="entry name" value="tm_1862 like domain"/>
    <property type="match status" value="1"/>
</dbReference>
<protein>
    <submittedName>
        <fullName evidence="9">B12-binding domain-containing radical SAM protein</fullName>
    </submittedName>
</protein>
<sequence>MKIILLSGLGPIWPAASFWDSDILGGTFFDRKQTTAAVHDGLGRVVTTSDFRYREGSSDQPLLRPRFQSEPHLTSQTLASILDGAGREHELFRLEDVWSEAREPETTAPDVVALSTTFICNWRAMNMAVAWVERRFPMAKLVVGGQYSNLKYMRLMRDLPRIDYIVRGDGELAFPMLLDALEGKAALGQVPNLVMSEPGRLMRPIHVNEFAYIDVEKHPSPRFSGSRTIVPYESMRGCPFTCKFCSFPAASPKWRYKSADKICSDWAAYARENGASLIKSLDSTFTIPPARFRELLEKLPAVGVAWDAYTRANVIKDREVVSALGEAHCASLSIGFESMSDASLDRMHKQVSAAQNRRANALLAEGDTVDYRGSFMIGYPGETPEEYEETHRFLVDEFARHFMLNPFNLIDETMPVWNDAARFGLVVENIDDPDSAWKHHGMDIATARDLHRRTLREVRWKNDRAVAVLWQMPFQSTLNPHVGLLENYRIQKSLERLAFAPKDFAGSPSQVRSRSLRAVEELDRLGVFLAPESRAVEARVA</sequence>
<evidence type="ECO:0000259" key="8">
    <source>
        <dbReference type="PROSITE" id="PS51918"/>
    </source>
</evidence>
<dbReference type="Pfam" id="PF04055">
    <property type="entry name" value="Radical_SAM"/>
    <property type="match status" value="1"/>
</dbReference>
<dbReference type="PANTHER" id="PTHR43409">
    <property type="entry name" value="ANAEROBIC MAGNESIUM-PROTOPORPHYRIN IX MONOMETHYL ESTER CYCLASE-RELATED"/>
    <property type="match status" value="1"/>
</dbReference>
<evidence type="ECO:0000256" key="3">
    <source>
        <dbReference type="ARBA" id="ARBA00022679"/>
    </source>
</evidence>
<dbReference type="SUPFAM" id="SSF102114">
    <property type="entry name" value="Radical SAM enzymes"/>
    <property type="match status" value="1"/>
</dbReference>
<evidence type="ECO:0000256" key="4">
    <source>
        <dbReference type="ARBA" id="ARBA00022691"/>
    </source>
</evidence>
<dbReference type="InterPro" id="IPR023404">
    <property type="entry name" value="rSAM_horseshoe"/>
</dbReference>
<evidence type="ECO:0000313" key="10">
    <source>
        <dbReference type="Proteomes" id="UP001370348"/>
    </source>
</evidence>